<reference evidence="1" key="2">
    <citation type="submission" date="2023-12" db="EMBL/GenBank/DDBJ databases">
        <authorList>
            <person name="Sun Q."/>
            <person name="Inoue M."/>
        </authorList>
    </citation>
    <scope>NUCLEOTIDE SEQUENCE</scope>
    <source>
        <strain evidence="1">JCM 17590</strain>
    </source>
</reference>
<evidence type="ECO:0008006" key="3">
    <source>
        <dbReference type="Google" id="ProtNLM"/>
    </source>
</evidence>
<organism evidence="1 2">
    <name type="scientific">Gryllotalpicola daejeonensis</name>
    <dbReference type="NCBI Taxonomy" id="993087"/>
    <lineage>
        <taxon>Bacteria</taxon>
        <taxon>Bacillati</taxon>
        <taxon>Actinomycetota</taxon>
        <taxon>Actinomycetes</taxon>
        <taxon>Micrococcales</taxon>
        <taxon>Microbacteriaceae</taxon>
        <taxon>Gryllotalpicola</taxon>
    </lineage>
</organism>
<dbReference type="EMBL" id="BAABBV010000002">
    <property type="protein sequence ID" value="GAA4165588.1"/>
    <property type="molecule type" value="Genomic_DNA"/>
</dbReference>
<evidence type="ECO:0000313" key="1">
    <source>
        <dbReference type="EMBL" id="GAA4165588.1"/>
    </source>
</evidence>
<comment type="caution">
    <text evidence="1">The sequence shown here is derived from an EMBL/GenBank/DDBJ whole genome shotgun (WGS) entry which is preliminary data.</text>
</comment>
<name>A0ABP7ZN86_9MICO</name>
<protein>
    <recommendedName>
        <fullName evidence="3">Universal stress protein</fullName>
    </recommendedName>
</protein>
<sequence length="148" mass="15687">MSKIVLIAPSGSVDAALTRLRLPSWPDTVGVISWVCADSAADGVDARAVGSPGSSLSARLSRLLSGNPLGRNVLRLSPLDGGRRLYRAVRRDSTAREMLRAADVVVVLERDGILTGWHAARRWTGSGTRVVYGLAPAESLLRSERAGA</sequence>
<gene>
    <name evidence="1" type="ORF">GCM10022286_29060</name>
</gene>
<proteinExistence type="predicted"/>
<keyword evidence="2" id="KW-1185">Reference proteome</keyword>
<dbReference type="Proteomes" id="UP001415169">
    <property type="component" value="Unassembled WGS sequence"/>
</dbReference>
<reference evidence="1" key="1">
    <citation type="journal article" date="2014" name="Int. J. Syst. Evol. Microbiol.">
        <title>Complete genome of a new Firmicutes species belonging to the dominant human colonic microbiota ('Ruminococcus bicirculans') reveals two chromosomes and a selective capacity to utilize plant glucans.</title>
        <authorList>
            <consortium name="NISC Comparative Sequencing Program"/>
            <person name="Wegmann U."/>
            <person name="Louis P."/>
            <person name="Goesmann A."/>
            <person name="Henrissat B."/>
            <person name="Duncan S.H."/>
            <person name="Flint H.J."/>
        </authorList>
    </citation>
    <scope>NUCLEOTIDE SEQUENCE</scope>
    <source>
        <strain evidence="1">JCM 17590</strain>
    </source>
</reference>
<evidence type="ECO:0000313" key="2">
    <source>
        <dbReference type="Proteomes" id="UP001415169"/>
    </source>
</evidence>
<accession>A0ABP7ZN86</accession>
<dbReference type="RefSeq" id="WP_344792605.1">
    <property type="nucleotide sequence ID" value="NZ_BAABBV010000002.1"/>
</dbReference>